<reference evidence="7 8" key="1">
    <citation type="journal article" date="2016" name="Int. J. Syst. Evol. Microbiol.">
        <title>Oceanobacillus halophilus sp. nov., a novel moderately halophilic bacterium from a hypersaline lake.</title>
        <authorList>
            <person name="Amoozegar M.A."/>
            <person name="Bagheri M."/>
            <person name="Makhdoumi A."/>
            <person name="Nikou M.M."/>
            <person name="Fazeli S.A.S."/>
            <person name="Schumann P."/>
            <person name="Sproer C."/>
            <person name="Sanchez-Porro C."/>
            <person name="Ventosa A."/>
        </authorList>
    </citation>
    <scope>NUCLEOTIDE SEQUENCE [LARGE SCALE GENOMIC DNA]</scope>
    <source>
        <strain evidence="7 8">DSM 23996</strain>
    </source>
</reference>
<dbReference type="GO" id="GO:0008725">
    <property type="term" value="F:DNA-3-methyladenine glycosylase activity"/>
    <property type="evidence" value="ECO:0007669"/>
    <property type="project" value="TreeGrafter"/>
</dbReference>
<dbReference type="OrthoDB" id="9785929at2"/>
<comment type="similarity">
    <text evidence="2">Belongs to the alkylbase DNA glycosidase AlkA family.</text>
</comment>
<comment type="catalytic activity">
    <reaction evidence="1">
        <text>Hydrolysis of alkylated DNA, releasing 3-methyladenine, 3-methylguanine, 7-methylguanine and 7-methyladenine.</text>
        <dbReference type="EC" id="3.2.2.21"/>
    </reaction>
</comment>
<dbReference type="Pfam" id="PF00730">
    <property type="entry name" value="HhH-GPD"/>
    <property type="match status" value="1"/>
</dbReference>
<evidence type="ECO:0000313" key="8">
    <source>
        <dbReference type="Proteomes" id="UP000269301"/>
    </source>
</evidence>
<dbReference type="EC" id="3.2.2.21" evidence="3"/>
<dbReference type="Gene3D" id="1.10.340.30">
    <property type="entry name" value="Hypothetical protein, domain 2"/>
    <property type="match status" value="1"/>
</dbReference>
<evidence type="ECO:0000313" key="7">
    <source>
        <dbReference type="EMBL" id="RKQ31422.1"/>
    </source>
</evidence>
<dbReference type="GO" id="GO:0006285">
    <property type="term" value="P:base-excision repair, AP site formation"/>
    <property type="evidence" value="ECO:0007669"/>
    <property type="project" value="TreeGrafter"/>
</dbReference>
<feature type="domain" description="HhH-GPD" evidence="6">
    <location>
        <begin position="118"/>
        <end position="278"/>
    </location>
</feature>
<dbReference type="AlphaFoldDB" id="A0A494ZZ68"/>
<evidence type="ECO:0000256" key="4">
    <source>
        <dbReference type="ARBA" id="ARBA00022763"/>
    </source>
</evidence>
<dbReference type="Gene3D" id="1.10.1670.40">
    <property type="match status" value="1"/>
</dbReference>
<evidence type="ECO:0000259" key="6">
    <source>
        <dbReference type="SMART" id="SM00478"/>
    </source>
</evidence>
<dbReference type="FunFam" id="1.10.340.30:FF:000004">
    <property type="entry name" value="DNA-3-methyladenine glycosylase II"/>
    <property type="match status" value="1"/>
</dbReference>
<dbReference type="GO" id="GO:0032131">
    <property type="term" value="F:alkylated DNA binding"/>
    <property type="evidence" value="ECO:0007669"/>
    <property type="project" value="TreeGrafter"/>
</dbReference>
<evidence type="ECO:0000256" key="1">
    <source>
        <dbReference type="ARBA" id="ARBA00000086"/>
    </source>
</evidence>
<evidence type="ECO:0000256" key="3">
    <source>
        <dbReference type="ARBA" id="ARBA00012000"/>
    </source>
</evidence>
<keyword evidence="5" id="KW-0234">DNA repair</keyword>
<dbReference type="CDD" id="cd00056">
    <property type="entry name" value="ENDO3c"/>
    <property type="match status" value="1"/>
</dbReference>
<dbReference type="PANTHER" id="PTHR43003:SF5">
    <property type="entry name" value="DNA-3-METHYLADENINE GLYCOSYLASE"/>
    <property type="match status" value="1"/>
</dbReference>
<sequence>MYDFDYTLYRISFDPLIAVNLNERSVRVPLVLDGEKHIVHLEAVGTTNEPQFIVRSTDINRKMDIIYYIYDLFQWHVDLTKIHNHFKGTNLDELFRQFPATPIVKDFDLYFSLMKIIIHQQLNMKFAFVLSTRFVEKYGEKVDGVWFYPTPEKIANISIDELRKLQFSGRKAEYVIDTSKKIAEGKINLEGFRKKSDKEIFSELIKIRGIGNWTIENWLMFGLGRKDYLPQADIGIQNAVKTYWNMDRKPTMDELTEISREWEPYRSYASLTLWRSIE</sequence>
<organism evidence="7 8">
    <name type="scientific">Oceanobacillus halophilus</name>
    <dbReference type="NCBI Taxonomy" id="930130"/>
    <lineage>
        <taxon>Bacteria</taxon>
        <taxon>Bacillati</taxon>
        <taxon>Bacillota</taxon>
        <taxon>Bacilli</taxon>
        <taxon>Bacillales</taxon>
        <taxon>Bacillaceae</taxon>
        <taxon>Oceanobacillus</taxon>
    </lineage>
</organism>
<dbReference type="GO" id="GO:0032993">
    <property type="term" value="C:protein-DNA complex"/>
    <property type="evidence" value="ECO:0007669"/>
    <property type="project" value="TreeGrafter"/>
</dbReference>
<dbReference type="GO" id="GO:0005737">
    <property type="term" value="C:cytoplasm"/>
    <property type="evidence" value="ECO:0007669"/>
    <property type="project" value="TreeGrafter"/>
</dbReference>
<dbReference type="InterPro" id="IPR011257">
    <property type="entry name" value="DNA_glycosylase"/>
</dbReference>
<evidence type="ECO:0000256" key="2">
    <source>
        <dbReference type="ARBA" id="ARBA00010817"/>
    </source>
</evidence>
<dbReference type="EMBL" id="RBZP01000013">
    <property type="protein sequence ID" value="RKQ31422.1"/>
    <property type="molecule type" value="Genomic_DNA"/>
</dbReference>
<name>A0A494ZZ68_9BACI</name>
<gene>
    <name evidence="7" type="ORF">D8M06_14085</name>
</gene>
<accession>A0A494ZZ68</accession>
<keyword evidence="4" id="KW-0227">DNA damage</keyword>
<dbReference type="SUPFAM" id="SSF48150">
    <property type="entry name" value="DNA-glycosylase"/>
    <property type="match status" value="1"/>
</dbReference>
<dbReference type="SMART" id="SM00478">
    <property type="entry name" value="ENDO3c"/>
    <property type="match status" value="1"/>
</dbReference>
<comment type="caution">
    <text evidence="7">The sequence shown here is derived from an EMBL/GenBank/DDBJ whole genome shotgun (WGS) entry which is preliminary data.</text>
</comment>
<dbReference type="Proteomes" id="UP000269301">
    <property type="component" value="Unassembled WGS sequence"/>
</dbReference>
<dbReference type="InterPro" id="IPR051912">
    <property type="entry name" value="Alkylbase_DNA_Glycosylase/TA"/>
</dbReference>
<keyword evidence="8" id="KW-1185">Reference proteome</keyword>
<protein>
    <recommendedName>
        <fullName evidence="3">DNA-3-methyladenine glycosylase II</fullName>
        <ecNumber evidence="3">3.2.2.21</ecNumber>
    </recommendedName>
</protein>
<dbReference type="PANTHER" id="PTHR43003">
    <property type="entry name" value="DNA-3-METHYLADENINE GLYCOSYLASE"/>
    <property type="match status" value="1"/>
</dbReference>
<dbReference type="InterPro" id="IPR003265">
    <property type="entry name" value="HhH-GPD_domain"/>
</dbReference>
<proteinExistence type="inferred from homology"/>
<dbReference type="GO" id="GO:0043916">
    <property type="term" value="F:DNA-7-methylguanine glycosylase activity"/>
    <property type="evidence" value="ECO:0007669"/>
    <property type="project" value="TreeGrafter"/>
</dbReference>
<dbReference type="GO" id="GO:0006307">
    <property type="term" value="P:DNA alkylation repair"/>
    <property type="evidence" value="ECO:0007669"/>
    <property type="project" value="TreeGrafter"/>
</dbReference>
<evidence type="ECO:0000256" key="5">
    <source>
        <dbReference type="ARBA" id="ARBA00023204"/>
    </source>
</evidence>